<comment type="similarity">
    <text evidence="1">Belongs to the intradiol ring-cleavage dioxygenase family.</text>
</comment>
<dbReference type="Gene3D" id="2.60.130.10">
    <property type="entry name" value="Aromatic compound dioxygenase"/>
    <property type="match status" value="1"/>
</dbReference>
<sequence length="175" mass="19481">MENGSPENVLKTLTPTVRCNGTPPTPALREGPYYKPDTPCRTSFRGDVAGGVPMLLHGTVRTPEGKPIGGTLLDFWQVGDAGVYDDDGFRLRGHQFADAEGRWRLETVLPAVYPGRTRHVHVKVQPPGGAVLTTMLYFPGERRNHLDKYFRPECLMDVRETPDGWDAAFTFVLEL</sequence>
<dbReference type="PANTHER" id="PTHR33711:SF11">
    <property type="entry name" value="DIOXYGENASE"/>
    <property type="match status" value="1"/>
</dbReference>
<accession>A0A2K8PRB1</accession>
<dbReference type="EC" id="1.13.11.37" evidence="5"/>
<dbReference type="KEGG" id="slx:SLAV_34195"/>
<dbReference type="GO" id="GO:0047074">
    <property type="term" value="F:4-hydroxycatechol 1,2-dioxygenase activity"/>
    <property type="evidence" value="ECO:0007669"/>
    <property type="project" value="UniProtKB-EC"/>
</dbReference>
<dbReference type="OrthoDB" id="9800887at2"/>
<dbReference type="Proteomes" id="UP000231791">
    <property type="component" value="Chromosome"/>
</dbReference>
<organism evidence="5 6">
    <name type="scientific">Streptomyces lavendulae subsp. lavendulae</name>
    <dbReference type="NCBI Taxonomy" id="58340"/>
    <lineage>
        <taxon>Bacteria</taxon>
        <taxon>Bacillati</taxon>
        <taxon>Actinomycetota</taxon>
        <taxon>Actinomycetes</taxon>
        <taxon>Kitasatosporales</taxon>
        <taxon>Streptomycetaceae</taxon>
        <taxon>Streptomyces</taxon>
    </lineage>
</organism>
<reference evidence="5 6" key="1">
    <citation type="submission" date="2017-11" db="EMBL/GenBank/DDBJ databases">
        <title>Complete genome sequence of Streptomyces lavendulae subsp. lavendulae CCM 3239 (formerly 'Streptomyces aureofaciens CCM 3239'), the producer of the angucycline-type antibiotic auricin.</title>
        <authorList>
            <person name="Busche T."/>
            <person name="Novakova R."/>
            <person name="Al'Dilaimi A."/>
            <person name="Homerova D."/>
            <person name="Feckova L."/>
            <person name="Rezuchova B."/>
            <person name="Mingyar E."/>
            <person name="Csolleiova D."/>
            <person name="Bekeova C."/>
            <person name="Winkler A."/>
            <person name="Sevcikova B."/>
            <person name="Kalinowski J."/>
            <person name="Kormanec J."/>
            <person name="Ruckert C."/>
        </authorList>
    </citation>
    <scope>NUCLEOTIDE SEQUENCE [LARGE SCALE GENOMIC DNA]</scope>
    <source>
        <strain evidence="5 6">CCM 3239</strain>
    </source>
</reference>
<dbReference type="RefSeq" id="WP_030235457.1">
    <property type="nucleotide sequence ID" value="NZ_CP024985.1"/>
</dbReference>
<dbReference type="AlphaFoldDB" id="A0A2K8PRB1"/>
<dbReference type="GO" id="GO:0008199">
    <property type="term" value="F:ferric iron binding"/>
    <property type="evidence" value="ECO:0007669"/>
    <property type="project" value="InterPro"/>
</dbReference>
<keyword evidence="2 5" id="KW-0223">Dioxygenase</keyword>
<dbReference type="EMBL" id="CP024985">
    <property type="protein sequence ID" value="ATZ28610.1"/>
    <property type="molecule type" value="Genomic_DNA"/>
</dbReference>
<evidence type="ECO:0000256" key="4">
    <source>
        <dbReference type="SAM" id="MobiDB-lite"/>
    </source>
</evidence>
<protein>
    <submittedName>
        <fullName evidence="5">Hydroxyquinol 1,2-dioxygenase</fullName>
        <ecNumber evidence="5">1.13.11.37</ecNumber>
    </submittedName>
</protein>
<name>A0A2K8PRB1_STRLA</name>
<dbReference type="Pfam" id="PF00775">
    <property type="entry name" value="Dioxygenase_C"/>
    <property type="match status" value="1"/>
</dbReference>
<dbReference type="InterPro" id="IPR050770">
    <property type="entry name" value="Intradiol_RC_Dioxygenase"/>
</dbReference>
<dbReference type="SUPFAM" id="SSF49482">
    <property type="entry name" value="Aromatic compound dioxygenase"/>
    <property type="match status" value="1"/>
</dbReference>
<evidence type="ECO:0000313" key="6">
    <source>
        <dbReference type="Proteomes" id="UP000231791"/>
    </source>
</evidence>
<dbReference type="CDD" id="cd00421">
    <property type="entry name" value="intradiol_dioxygenase"/>
    <property type="match status" value="1"/>
</dbReference>
<dbReference type="PROSITE" id="PS00083">
    <property type="entry name" value="INTRADIOL_DIOXYGENAS"/>
    <property type="match status" value="1"/>
</dbReference>
<dbReference type="PANTHER" id="PTHR33711">
    <property type="entry name" value="DIOXYGENASE, PUTATIVE (AFU_ORTHOLOGUE AFUA_2G02910)-RELATED"/>
    <property type="match status" value="1"/>
</dbReference>
<proteinExistence type="inferred from homology"/>
<keyword evidence="6" id="KW-1185">Reference proteome</keyword>
<gene>
    <name evidence="5" type="primary">npcC</name>
    <name evidence="5" type="ORF">SLAV_34195</name>
</gene>
<evidence type="ECO:0000256" key="2">
    <source>
        <dbReference type="ARBA" id="ARBA00022964"/>
    </source>
</evidence>
<dbReference type="InterPro" id="IPR000627">
    <property type="entry name" value="Intradiol_dOase_C"/>
</dbReference>
<evidence type="ECO:0000313" key="5">
    <source>
        <dbReference type="EMBL" id="ATZ28610.1"/>
    </source>
</evidence>
<evidence type="ECO:0000256" key="3">
    <source>
        <dbReference type="ARBA" id="ARBA00023002"/>
    </source>
</evidence>
<dbReference type="GeneID" id="49387817"/>
<evidence type="ECO:0000256" key="1">
    <source>
        <dbReference type="ARBA" id="ARBA00007825"/>
    </source>
</evidence>
<dbReference type="InterPro" id="IPR015889">
    <property type="entry name" value="Intradiol_dOase_core"/>
</dbReference>
<keyword evidence="3 5" id="KW-0560">Oxidoreductase</keyword>
<feature type="region of interest" description="Disordered" evidence="4">
    <location>
        <begin position="1"/>
        <end position="33"/>
    </location>
</feature>